<keyword evidence="14" id="KW-1185">Reference proteome</keyword>
<comment type="function">
    <text evidence="11">The beta subunit is responsible for the synthesis of L-tryptophan from indole and L-serine.</text>
</comment>
<evidence type="ECO:0000313" key="13">
    <source>
        <dbReference type="EMBL" id="NWK56077.1"/>
    </source>
</evidence>
<evidence type="ECO:0000256" key="3">
    <source>
        <dbReference type="ARBA" id="ARBA00009982"/>
    </source>
</evidence>
<dbReference type="GO" id="GO:0004834">
    <property type="term" value="F:tryptophan synthase activity"/>
    <property type="evidence" value="ECO:0007669"/>
    <property type="project" value="UniProtKB-UniRule"/>
</dbReference>
<evidence type="ECO:0000313" key="14">
    <source>
        <dbReference type="Proteomes" id="UP000557872"/>
    </source>
</evidence>
<evidence type="ECO:0000256" key="9">
    <source>
        <dbReference type="ARBA" id="ARBA00023239"/>
    </source>
</evidence>
<accession>A0A851GLY8</accession>
<dbReference type="HAMAP" id="MF_00133">
    <property type="entry name" value="Trp_synth_beta"/>
    <property type="match status" value="1"/>
</dbReference>
<evidence type="ECO:0000259" key="12">
    <source>
        <dbReference type="Pfam" id="PF00291"/>
    </source>
</evidence>
<comment type="similarity">
    <text evidence="3 11">Belongs to the TrpB family.</text>
</comment>
<keyword evidence="5 11" id="KW-0028">Amino-acid biosynthesis</keyword>
<feature type="domain" description="Tryptophan synthase beta chain-like PALP" evidence="12">
    <location>
        <begin position="62"/>
        <end position="386"/>
    </location>
</feature>
<dbReference type="GO" id="GO:0005737">
    <property type="term" value="C:cytoplasm"/>
    <property type="evidence" value="ECO:0007669"/>
    <property type="project" value="TreeGrafter"/>
</dbReference>
<evidence type="ECO:0000256" key="2">
    <source>
        <dbReference type="ARBA" id="ARBA00004733"/>
    </source>
</evidence>
<evidence type="ECO:0000256" key="5">
    <source>
        <dbReference type="ARBA" id="ARBA00022605"/>
    </source>
</evidence>
<dbReference type="InterPro" id="IPR036052">
    <property type="entry name" value="TrpB-like_PALP_sf"/>
</dbReference>
<dbReference type="AlphaFoldDB" id="A0A851GLY8"/>
<comment type="catalytic activity">
    <reaction evidence="10 11">
        <text>(1S,2R)-1-C-(indol-3-yl)glycerol 3-phosphate + L-serine = D-glyceraldehyde 3-phosphate + L-tryptophan + H2O</text>
        <dbReference type="Rhea" id="RHEA:10532"/>
        <dbReference type="ChEBI" id="CHEBI:15377"/>
        <dbReference type="ChEBI" id="CHEBI:33384"/>
        <dbReference type="ChEBI" id="CHEBI:57912"/>
        <dbReference type="ChEBI" id="CHEBI:58866"/>
        <dbReference type="ChEBI" id="CHEBI:59776"/>
        <dbReference type="EC" id="4.2.1.20"/>
    </reaction>
</comment>
<dbReference type="NCBIfam" id="TIGR00263">
    <property type="entry name" value="trpB"/>
    <property type="match status" value="1"/>
</dbReference>
<dbReference type="InterPro" id="IPR023026">
    <property type="entry name" value="Trp_synth_beta/beta-like"/>
</dbReference>
<dbReference type="Pfam" id="PF00291">
    <property type="entry name" value="PALP"/>
    <property type="match status" value="1"/>
</dbReference>
<evidence type="ECO:0000256" key="6">
    <source>
        <dbReference type="ARBA" id="ARBA00022822"/>
    </source>
</evidence>
<keyword evidence="7 11" id="KW-0663">Pyridoxal phosphate</keyword>
<dbReference type="Gene3D" id="3.40.50.1100">
    <property type="match status" value="2"/>
</dbReference>
<keyword evidence="6 11" id="KW-0822">Tryptophan biosynthesis</keyword>
<dbReference type="PIRSF" id="PIRSF001413">
    <property type="entry name" value="Trp_syn_beta"/>
    <property type="match status" value="1"/>
</dbReference>
<dbReference type="EMBL" id="JACBAZ010000004">
    <property type="protein sequence ID" value="NWK56077.1"/>
    <property type="molecule type" value="Genomic_DNA"/>
</dbReference>
<dbReference type="FunFam" id="3.40.50.1100:FF:000004">
    <property type="entry name" value="Tryptophan synthase beta chain"/>
    <property type="match status" value="1"/>
</dbReference>
<dbReference type="InterPro" id="IPR006653">
    <property type="entry name" value="Trp_synth_b_CS"/>
</dbReference>
<comment type="subunit">
    <text evidence="4 11">Tetramer of two alpha and two beta chains.</text>
</comment>
<keyword evidence="8 11" id="KW-0057">Aromatic amino acid biosynthesis</keyword>
<dbReference type="Proteomes" id="UP000557872">
    <property type="component" value="Unassembled WGS sequence"/>
</dbReference>
<sequence length="401" mass="43674">MSATTSTERLPDAHGHFGTYGGMFVPETLMDPMQTLAEEYEKTKLDPEFQKELDYLLRQYCGRPTPLYFAERWTEKLGGAKIYLKREDLLHTGAHKINNAIGQILLAKRLGKKRIIAETGAGQHGVATATVCARFGMECIVYMGAVDMERQALNVARMELLGAKVVPVTSGQATLKEAVNEALRDWVSSVEYTHYILGSALGSHPFPMMVRDFHRVIGLEAREQILEQEGRLPDLLVACVGGGSNAIGLFHPFIGDESVRMMGVEAGGDGIIPERHAARFQGGKLGVLQGSKTWLLANEDGQIELTHSVSAGLDYAAVGPEHAYLKDIGRAEYSYATDDEALAAFKELAETEGILPALESSHAMAYVSKTAPSMSEDSVIIANLSGRGDKDVEQAAKYLLK</sequence>
<name>A0A851GLY8_9BACT</name>
<keyword evidence="9 11" id="KW-0456">Lyase</keyword>
<evidence type="ECO:0000256" key="8">
    <source>
        <dbReference type="ARBA" id="ARBA00023141"/>
    </source>
</evidence>
<proteinExistence type="inferred from homology"/>
<comment type="pathway">
    <text evidence="2 11">Amino-acid biosynthesis; L-tryptophan biosynthesis; L-tryptophan from chorismate: step 5/5.</text>
</comment>
<dbReference type="EC" id="4.2.1.20" evidence="11"/>
<dbReference type="PROSITE" id="PS00168">
    <property type="entry name" value="TRP_SYNTHASE_BETA"/>
    <property type="match status" value="1"/>
</dbReference>
<dbReference type="FunFam" id="3.40.50.1100:FF:000001">
    <property type="entry name" value="Tryptophan synthase beta chain"/>
    <property type="match status" value="1"/>
</dbReference>
<gene>
    <name evidence="11 13" type="primary">trpB</name>
    <name evidence="13" type="ORF">HW115_10685</name>
</gene>
<comment type="caution">
    <text evidence="13">The sequence shown here is derived from an EMBL/GenBank/DDBJ whole genome shotgun (WGS) entry which is preliminary data.</text>
</comment>
<evidence type="ECO:0000256" key="1">
    <source>
        <dbReference type="ARBA" id="ARBA00001933"/>
    </source>
</evidence>
<dbReference type="InterPro" id="IPR001926">
    <property type="entry name" value="TrpB-like_PALP"/>
</dbReference>
<evidence type="ECO:0000256" key="4">
    <source>
        <dbReference type="ARBA" id="ARBA00011270"/>
    </source>
</evidence>
<feature type="modified residue" description="N6-(pyridoxal phosphate)lysine" evidence="11">
    <location>
        <position position="96"/>
    </location>
</feature>
<evidence type="ECO:0000256" key="10">
    <source>
        <dbReference type="ARBA" id="ARBA00049047"/>
    </source>
</evidence>
<dbReference type="UniPathway" id="UPA00035">
    <property type="reaction ID" value="UER00044"/>
</dbReference>
<dbReference type="PANTHER" id="PTHR48077:SF3">
    <property type="entry name" value="TRYPTOPHAN SYNTHASE"/>
    <property type="match status" value="1"/>
</dbReference>
<dbReference type="PANTHER" id="PTHR48077">
    <property type="entry name" value="TRYPTOPHAN SYNTHASE-RELATED"/>
    <property type="match status" value="1"/>
</dbReference>
<evidence type="ECO:0000256" key="7">
    <source>
        <dbReference type="ARBA" id="ARBA00022898"/>
    </source>
</evidence>
<dbReference type="InterPro" id="IPR006654">
    <property type="entry name" value="Trp_synth_beta"/>
</dbReference>
<dbReference type="RefSeq" id="WP_178932727.1">
    <property type="nucleotide sequence ID" value="NZ_JACBAZ010000004.1"/>
</dbReference>
<dbReference type="CDD" id="cd06446">
    <property type="entry name" value="Trp-synth_B"/>
    <property type="match status" value="1"/>
</dbReference>
<reference evidence="13 14" key="1">
    <citation type="submission" date="2020-07" db="EMBL/GenBank/DDBJ databases">
        <title>Roseicoccus Jingziensis gen. nov., sp. nov., isolated from coastal seawater.</title>
        <authorList>
            <person name="Feng X."/>
        </authorList>
    </citation>
    <scope>NUCLEOTIDE SEQUENCE [LARGE SCALE GENOMIC DNA]</scope>
    <source>
        <strain evidence="13 14">N1E253</strain>
    </source>
</reference>
<protein>
    <recommendedName>
        <fullName evidence="11">Tryptophan synthase beta chain</fullName>
        <ecNumber evidence="11">4.2.1.20</ecNumber>
    </recommendedName>
</protein>
<comment type="cofactor">
    <cofactor evidence="1 11">
        <name>pyridoxal 5'-phosphate</name>
        <dbReference type="ChEBI" id="CHEBI:597326"/>
    </cofactor>
</comment>
<dbReference type="SUPFAM" id="SSF53686">
    <property type="entry name" value="Tryptophan synthase beta subunit-like PLP-dependent enzymes"/>
    <property type="match status" value="1"/>
</dbReference>
<organism evidence="13 14">
    <name type="scientific">Oceaniferula marina</name>
    <dbReference type="NCBI Taxonomy" id="2748318"/>
    <lineage>
        <taxon>Bacteria</taxon>
        <taxon>Pseudomonadati</taxon>
        <taxon>Verrucomicrobiota</taxon>
        <taxon>Verrucomicrobiia</taxon>
        <taxon>Verrucomicrobiales</taxon>
        <taxon>Verrucomicrobiaceae</taxon>
        <taxon>Oceaniferula</taxon>
    </lineage>
</organism>
<evidence type="ECO:0000256" key="11">
    <source>
        <dbReference type="HAMAP-Rule" id="MF_00133"/>
    </source>
</evidence>